<dbReference type="RefSeq" id="WP_176791123.1">
    <property type="nucleotide sequence ID" value="NZ_CAEG01000010.1"/>
</dbReference>
<dbReference type="STRING" id="1033731.SAMN05444145_103118"/>
<accession>A0A1H4ATS0</accession>
<proteinExistence type="predicted"/>
<evidence type="ECO:0000313" key="1">
    <source>
        <dbReference type="EMBL" id="SEA39241.1"/>
    </source>
</evidence>
<dbReference type="Proteomes" id="UP000183253">
    <property type="component" value="Unassembled WGS sequence"/>
</dbReference>
<keyword evidence="2" id="KW-1185">Reference proteome</keyword>
<organism evidence="1 2">
    <name type="scientific">Alistipes timonensis JC136</name>
    <dbReference type="NCBI Taxonomy" id="1033731"/>
    <lineage>
        <taxon>Bacteria</taxon>
        <taxon>Pseudomonadati</taxon>
        <taxon>Bacteroidota</taxon>
        <taxon>Bacteroidia</taxon>
        <taxon>Bacteroidales</taxon>
        <taxon>Rikenellaceae</taxon>
        <taxon>Alistipes</taxon>
    </lineage>
</organism>
<dbReference type="EMBL" id="FNRI01000003">
    <property type="protein sequence ID" value="SEA39241.1"/>
    <property type="molecule type" value="Genomic_DNA"/>
</dbReference>
<name>A0A1H4ATS0_9BACT</name>
<gene>
    <name evidence="1" type="ORF">SAMN05444145_103118</name>
</gene>
<reference evidence="1 2" key="1">
    <citation type="submission" date="2016-10" db="EMBL/GenBank/DDBJ databases">
        <authorList>
            <person name="de Groot N.N."/>
        </authorList>
    </citation>
    <scope>NUCLEOTIDE SEQUENCE [LARGE SCALE GENOMIC DNA]</scope>
    <source>
        <strain evidence="1 2">DSM 25383</strain>
    </source>
</reference>
<protein>
    <submittedName>
        <fullName evidence="1">PKD-like family protein</fullName>
    </submittedName>
</protein>
<evidence type="ECO:0000313" key="2">
    <source>
        <dbReference type="Proteomes" id="UP000183253"/>
    </source>
</evidence>
<dbReference type="PROSITE" id="PS51257">
    <property type="entry name" value="PROKAR_LIPOPROTEIN"/>
    <property type="match status" value="1"/>
</dbReference>
<sequence>MNSRTYILALAALAAVSCYGDRDGEIGSDPDYVVSVEGVEIESDLYLGDRFTCEPTVVLPEGCDEADYEYEWIVGKSEVISTEKNLDWEIYLPKSYQLNTDIPGSFVVRNKLNGLEFRSTFKFKVLNGYTPKFLALYETEEGCVEWMSIQTTGTSASTISPKNGFTRWFPGMVARVNGSSERIEGRYVGAVCAKSELAVFTDNSPSCGATVSMVDTDGDQDFTANMGEIVSPVNGRVYVGKAPDVKITSAFYAAGGAKYVVANGKIHMFSGTDTKTPVFDDEAFVMAENIRQVVGSKQFMRYKRALFVLYEDGTVGCLQQYNQPATPVPGTGGESVLTADELCGAFSEATGKGNNNPYLMHLVVRKGSDYFLYVYNARSHSSANDPLTLKTVVPIPAGVGREAAVWFGAFSTRYGFYAVGNRIMKFDYLNITQFAPEEKPFRLYDDKYEIVDVFVLIAGTALSDKDDCTVVYLYDREKKTTTIDVYNTLTGEDLHTYEDILPGRGVDFIKK</sequence>
<dbReference type="AlphaFoldDB" id="A0A1H4ATS0"/>